<dbReference type="EMBL" id="BGZK01000025">
    <property type="protein sequence ID" value="GBP07256.1"/>
    <property type="molecule type" value="Genomic_DNA"/>
</dbReference>
<proteinExistence type="predicted"/>
<accession>A0A4C1SZ63</accession>
<evidence type="ECO:0000313" key="3">
    <source>
        <dbReference type="Proteomes" id="UP000299102"/>
    </source>
</evidence>
<organism evidence="2 3">
    <name type="scientific">Eumeta variegata</name>
    <name type="common">Bagworm moth</name>
    <name type="synonym">Eumeta japonica</name>
    <dbReference type="NCBI Taxonomy" id="151549"/>
    <lineage>
        <taxon>Eukaryota</taxon>
        <taxon>Metazoa</taxon>
        <taxon>Ecdysozoa</taxon>
        <taxon>Arthropoda</taxon>
        <taxon>Hexapoda</taxon>
        <taxon>Insecta</taxon>
        <taxon>Pterygota</taxon>
        <taxon>Neoptera</taxon>
        <taxon>Endopterygota</taxon>
        <taxon>Lepidoptera</taxon>
        <taxon>Glossata</taxon>
        <taxon>Ditrysia</taxon>
        <taxon>Tineoidea</taxon>
        <taxon>Psychidae</taxon>
        <taxon>Oiketicinae</taxon>
        <taxon>Eumeta</taxon>
    </lineage>
</organism>
<name>A0A4C1SZ63_EUMVA</name>
<evidence type="ECO:0000256" key="1">
    <source>
        <dbReference type="SAM" id="MobiDB-lite"/>
    </source>
</evidence>
<feature type="region of interest" description="Disordered" evidence="1">
    <location>
        <begin position="47"/>
        <end position="122"/>
    </location>
</feature>
<keyword evidence="3" id="KW-1185">Reference proteome</keyword>
<dbReference type="AlphaFoldDB" id="A0A4C1SZ63"/>
<feature type="compositionally biased region" description="Low complexity" evidence="1">
    <location>
        <begin position="62"/>
        <end position="73"/>
    </location>
</feature>
<reference evidence="2 3" key="1">
    <citation type="journal article" date="2019" name="Commun. Biol.">
        <title>The bagworm genome reveals a unique fibroin gene that provides high tensile strength.</title>
        <authorList>
            <person name="Kono N."/>
            <person name="Nakamura H."/>
            <person name="Ohtoshi R."/>
            <person name="Tomita M."/>
            <person name="Numata K."/>
            <person name="Arakawa K."/>
        </authorList>
    </citation>
    <scope>NUCLEOTIDE SEQUENCE [LARGE SCALE GENOMIC DNA]</scope>
</reference>
<comment type="caution">
    <text evidence="2">The sequence shown here is derived from an EMBL/GenBank/DDBJ whole genome shotgun (WGS) entry which is preliminary data.</text>
</comment>
<evidence type="ECO:0000313" key="2">
    <source>
        <dbReference type="EMBL" id="GBP07256.1"/>
    </source>
</evidence>
<protein>
    <submittedName>
        <fullName evidence="2">Uncharacterized protein</fullName>
    </submittedName>
</protein>
<gene>
    <name evidence="2" type="ORF">EVAR_92134_1</name>
</gene>
<sequence>MALGARARGCLVRGSERRVRIVHAPRGSGAGPAGDVIAPRAAYASNAYVDDDRPDGSRGRVPPASSAAPGLSAGRKKALSDASASRPRGPVYLYGASATSVRRRRTPADTYERLPNTIRASV</sequence>
<dbReference type="Proteomes" id="UP000299102">
    <property type="component" value="Unassembled WGS sequence"/>
</dbReference>